<accession>A0AAW5ET57</accession>
<organism evidence="1 2">
    <name type="scientific">Novacetimonas hansenii</name>
    <name type="common">Komagataeibacter hansenii</name>
    <dbReference type="NCBI Taxonomy" id="436"/>
    <lineage>
        <taxon>Bacteria</taxon>
        <taxon>Pseudomonadati</taxon>
        <taxon>Pseudomonadota</taxon>
        <taxon>Alphaproteobacteria</taxon>
        <taxon>Acetobacterales</taxon>
        <taxon>Acetobacteraceae</taxon>
        <taxon>Novacetimonas</taxon>
    </lineage>
</organism>
<evidence type="ECO:0000313" key="2">
    <source>
        <dbReference type="Proteomes" id="UP001202887"/>
    </source>
</evidence>
<feature type="non-terminal residue" evidence="1">
    <location>
        <position position="1"/>
    </location>
</feature>
<reference evidence="1" key="1">
    <citation type="journal article" date="2021" name="Polymers (Basel)">
        <title>Highly Stretchable Bacterial Cellulose Produced by Komagataeibacter hansenii SI1.</title>
        <authorList>
            <person name="Cielecka I."/>
            <person name="Ryngajllo M."/>
            <person name="Maniukiewicz W."/>
            <person name="Bielecki S."/>
        </authorList>
    </citation>
    <scope>NUCLEOTIDE SEQUENCE</scope>
    <source>
        <strain evidence="1">SI1</strain>
    </source>
</reference>
<dbReference type="AlphaFoldDB" id="A0AAW5ET57"/>
<dbReference type="EMBL" id="JAIBCX010000037">
    <property type="protein sequence ID" value="MCJ8354779.1"/>
    <property type="molecule type" value="Genomic_DNA"/>
</dbReference>
<name>A0AAW5ET57_NOVHA</name>
<proteinExistence type="predicted"/>
<dbReference type="Proteomes" id="UP001202887">
    <property type="component" value="Unassembled WGS sequence"/>
</dbReference>
<gene>
    <name evidence="1" type="ORF">K1W68_12405</name>
</gene>
<reference evidence="1" key="2">
    <citation type="submission" date="2022-03" db="EMBL/GenBank/DDBJ databases">
        <authorList>
            <person name="Ryngajllo M."/>
            <person name="Jacek P."/>
            <person name="Kubiak K."/>
        </authorList>
    </citation>
    <scope>NUCLEOTIDE SEQUENCE</scope>
    <source>
        <strain evidence="1">SI1</strain>
    </source>
</reference>
<protein>
    <submittedName>
        <fullName evidence="1">IS5/IS1182 family transposase</fullName>
    </submittedName>
</protein>
<comment type="caution">
    <text evidence="1">The sequence shown here is derived from an EMBL/GenBank/DDBJ whole genome shotgun (WGS) entry which is preliminary data.</text>
</comment>
<sequence>RFFNKLKQFRAIATRYDKLKSTFLAAVQFASIIILLN</sequence>
<evidence type="ECO:0000313" key="1">
    <source>
        <dbReference type="EMBL" id="MCJ8354779.1"/>
    </source>
</evidence>